<dbReference type="InParanoid" id="B9SEZ9"/>
<sequence length="172" mass="19280">MLENPPPPQPDSSAVVKRYAPPNQRNRSLNRRKSGDRLDRSNSLFANDAEKNQHVPSRNIPVLDHFDIGSSNLMHENSHPRLIALEGCYRSEASQLLNERWAQAMHNYNDTSVDLSERPAMYSGSSASAWGHSRLPHQFMLQANSGPSSGSQMDFLSELRRAIRDASPNSDN</sequence>
<evidence type="ECO:0000313" key="3">
    <source>
        <dbReference type="Proteomes" id="UP000008311"/>
    </source>
</evidence>
<name>B9SEZ9_RICCO</name>
<feature type="region of interest" description="Disordered" evidence="1">
    <location>
        <begin position="1"/>
        <end position="57"/>
    </location>
</feature>
<gene>
    <name evidence="2" type="ORF">RCOM_1211500</name>
</gene>
<keyword evidence="3" id="KW-1185">Reference proteome</keyword>
<dbReference type="Proteomes" id="UP000008311">
    <property type="component" value="Unassembled WGS sequence"/>
</dbReference>
<dbReference type="OMA" id="PNQRNRA"/>
<dbReference type="EMBL" id="EQ973941">
    <property type="protein sequence ID" value="EEF37776.1"/>
    <property type="molecule type" value="Genomic_DNA"/>
</dbReference>
<feature type="compositionally biased region" description="Pro residues" evidence="1">
    <location>
        <begin position="1"/>
        <end position="10"/>
    </location>
</feature>
<organism evidence="2 3">
    <name type="scientific">Ricinus communis</name>
    <name type="common">Castor bean</name>
    <dbReference type="NCBI Taxonomy" id="3988"/>
    <lineage>
        <taxon>Eukaryota</taxon>
        <taxon>Viridiplantae</taxon>
        <taxon>Streptophyta</taxon>
        <taxon>Embryophyta</taxon>
        <taxon>Tracheophyta</taxon>
        <taxon>Spermatophyta</taxon>
        <taxon>Magnoliopsida</taxon>
        <taxon>eudicotyledons</taxon>
        <taxon>Gunneridae</taxon>
        <taxon>Pentapetalae</taxon>
        <taxon>rosids</taxon>
        <taxon>fabids</taxon>
        <taxon>Malpighiales</taxon>
        <taxon>Euphorbiaceae</taxon>
        <taxon>Acalyphoideae</taxon>
        <taxon>Acalypheae</taxon>
        <taxon>Ricinus</taxon>
    </lineage>
</organism>
<dbReference type="KEGG" id="rcu:8288304"/>
<accession>B9SEZ9</accession>
<dbReference type="AlphaFoldDB" id="B9SEZ9"/>
<dbReference type="OrthoDB" id="1869053at2759"/>
<proteinExistence type="predicted"/>
<dbReference type="STRING" id="3988.B9SEZ9"/>
<dbReference type="FunCoup" id="B9SEZ9">
    <property type="interactions" value="1022"/>
</dbReference>
<protein>
    <submittedName>
        <fullName evidence="2">Uncharacterized protein</fullName>
    </submittedName>
</protein>
<evidence type="ECO:0000256" key="1">
    <source>
        <dbReference type="SAM" id="MobiDB-lite"/>
    </source>
</evidence>
<dbReference type="PANTHER" id="PTHR36032">
    <property type="entry name" value="PHOSPHOPANTOTHENATE--CYSTEINE LIGASE 2"/>
    <property type="match status" value="1"/>
</dbReference>
<dbReference type="PANTHER" id="PTHR36032:SF1">
    <property type="entry name" value="PHOSPHOPANTOTHENATE--CYSTEINE LIGASE 2"/>
    <property type="match status" value="1"/>
</dbReference>
<evidence type="ECO:0000313" key="2">
    <source>
        <dbReference type="EMBL" id="EEF37776.1"/>
    </source>
</evidence>
<dbReference type="eggNOG" id="ENOG502S2D8">
    <property type="taxonomic scope" value="Eukaryota"/>
</dbReference>
<reference evidence="3" key="1">
    <citation type="journal article" date="2010" name="Nat. Biotechnol.">
        <title>Draft genome sequence of the oilseed species Ricinus communis.</title>
        <authorList>
            <person name="Chan A.P."/>
            <person name="Crabtree J."/>
            <person name="Zhao Q."/>
            <person name="Lorenzi H."/>
            <person name="Orvis J."/>
            <person name="Puiu D."/>
            <person name="Melake-Berhan A."/>
            <person name="Jones K.M."/>
            <person name="Redman J."/>
            <person name="Chen G."/>
            <person name="Cahoon E.B."/>
            <person name="Gedil M."/>
            <person name="Stanke M."/>
            <person name="Haas B.J."/>
            <person name="Wortman J.R."/>
            <person name="Fraser-Liggett C.M."/>
            <person name="Ravel J."/>
            <person name="Rabinowicz P.D."/>
        </authorList>
    </citation>
    <scope>NUCLEOTIDE SEQUENCE [LARGE SCALE GENOMIC DNA]</scope>
    <source>
        <strain evidence="3">cv. Hale</strain>
    </source>
</reference>